<evidence type="ECO:0000313" key="3">
    <source>
        <dbReference type="EMBL" id="WVZ94796.1"/>
    </source>
</evidence>
<sequence length="349" mass="37977">MEAAADRGTVCVTGAGGFLASWLVKLLLSTGRYAIRGTVRDPCVGKNAHITALEGAGERLRLVKADMLDYSSVASAVDGSQGVFHVASPVPSGKSSNPEADVIAPAVTGTLNVLKACYEAKVKRVVVVSSVSALFNDPNWPKGKALNEDSWSDEESFRKNEEWYFLSKTMAEREAFAYAAKTGLDVITVCPALVIGPLMQPTVNTSVKVFLSYIKGDQETVQNEPKNLVDVRDVADALLLVYENPQASGRYLCNSTAIRVSDIVNILKTSYPSYTYPQNFVEVEGRYTYNTEKLRSSEARLGLQTYGGNHPGQLRMLPSFGHPELSSIQLWLLLLGGSFFPLHVNSKTE</sequence>
<dbReference type="FunFam" id="3.40.50.720:FF:000085">
    <property type="entry name" value="Dihydroflavonol reductase"/>
    <property type="match status" value="1"/>
</dbReference>
<keyword evidence="4" id="KW-1185">Reference proteome</keyword>
<feature type="domain" description="NAD-dependent epimerase/dehydratase" evidence="2">
    <location>
        <begin position="10"/>
        <end position="248"/>
    </location>
</feature>
<organism evidence="3 4">
    <name type="scientific">Paspalum notatum var. saurae</name>
    <dbReference type="NCBI Taxonomy" id="547442"/>
    <lineage>
        <taxon>Eukaryota</taxon>
        <taxon>Viridiplantae</taxon>
        <taxon>Streptophyta</taxon>
        <taxon>Embryophyta</taxon>
        <taxon>Tracheophyta</taxon>
        <taxon>Spermatophyta</taxon>
        <taxon>Magnoliopsida</taxon>
        <taxon>Liliopsida</taxon>
        <taxon>Poales</taxon>
        <taxon>Poaceae</taxon>
        <taxon>PACMAD clade</taxon>
        <taxon>Panicoideae</taxon>
        <taxon>Andropogonodae</taxon>
        <taxon>Paspaleae</taxon>
        <taxon>Paspalinae</taxon>
        <taxon>Paspalum</taxon>
    </lineage>
</organism>
<dbReference type="GO" id="GO:0016616">
    <property type="term" value="F:oxidoreductase activity, acting on the CH-OH group of donors, NAD or NADP as acceptor"/>
    <property type="evidence" value="ECO:0007669"/>
    <property type="project" value="TreeGrafter"/>
</dbReference>
<dbReference type="CDD" id="cd08958">
    <property type="entry name" value="FR_SDR_e"/>
    <property type="match status" value="1"/>
</dbReference>
<dbReference type="AlphaFoldDB" id="A0AAQ3XEF8"/>
<evidence type="ECO:0000256" key="1">
    <source>
        <dbReference type="ARBA" id="ARBA00023002"/>
    </source>
</evidence>
<dbReference type="EMBL" id="CP144753">
    <property type="protein sequence ID" value="WVZ94796.1"/>
    <property type="molecule type" value="Genomic_DNA"/>
</dbReference>
<dbReference type="Gene3D" id="3.40.50.720">
    <property type="entry name" value="NAD(P)-binding Rossmann-like Domain"/>
    <property type="match status" value="1"/>
</dbReference>
<reference evidence="3 4" key="1">
    <citation type="submission" date="2024-02" db="EMBL/GenBank/DDBJ databases">
        <title>High-quality chromosome-scale genome assembly of Pensacola bahiagrass (Paspalum notatum Flugge var. saurae).</title>
        <authorList>
            <person name="Vega J.M."/>
            <person name="Podio M."/>
            <person name="Orjuela J."/>
            <person name="Siena L.A."/>
            <person name="Pessino S.C."/>
            <person name="Combes M.C."/>
            <person name="Mariac C."/>
            <person name="Albertini E."/>
            <person name="Pupilli F."/>
            <person name="Ortiz J.P.A."/>
            <person name="Leblanc O."/>
        </authorList>
    </citation>
    <scope>NUCLEOTIDE SEQUENCE [LARGE SCALE GENOMIC DNA]</scope>
    <source>
        <strain evidence="3">R1</strain>
        <tissue evidence="3">Leaf</tissue>
    </source>
</reference>
<dbReference type="PANTHER" id="PTHR10366:SF833">
    <property type="entry name" value="NAD(P)-BINDING ROSSMANN-FOLD SUPERFAMILY PROTEIN"/>
    <property type="match status" value="1"/>
</dbReference>
<dbReference type="Pfam" id="PF01370">
    <property type="entry name" value="Epimerase"/>
    <property type="match status" value="1"/>
</dbReference>
<keyword evidence="1" id="KW-0560">Oxidoreductase</keyword>
<evidence type="ECO:0000313" key="4">
    <source>
        <dbReference type="Proteomes" id="UP001341281"/>
    </source>
</evidence>
<protein>
    <recommendedName>
        <fullName evidence="2">NAD-dependent epimerase/dehydratase domain-containing protein</fullName>
    </recommendedName>
</protein>
<accession>A0AAQ3XEF8</accession>
<dbReference type="InterPro" id="IPR050425">
    <property type="entry name" value="NAD(P)_dehydrat-like"/>
</dbReference>
<dbReference type="SUPFAM" id="SSF51735">
    <property type="entry name" value="NAD(P)-binding Rossmann-fold domains"/>
    <property type="match status" value="1"/>
</dbReference>
<dbReference type="InterPro" id="IPR001509">
    <property type="entry name" value="Epimerase_deHydtase"/>
</dbReference>
<gene>
    <name evidence="3" type="ORF">U9M48_040646</name>
</gene>
<dbReference type="InterPro" id="IPR036291">
    <property type="entry name" value="NAD(P)-bd_dom_sf"/>
</dbReference>
<dbReference type="Proteomes" id="UP001341281">
    <property type="component" value="Chromosome 09"/>
</dbReference>
<dbReference type="PANTHER" id="PTHR10366">
    <property type="entry name" value="NAD DEPENDENT EPIMERASE/DEHYDRATASE"/>
    <property type="match status" value="1"/>
</dbReference>
<proteinExistence type="predicted"/>
<evidence type="ECO:0000259" key="2">
    <source>
        <dbReference type="Pfam" id="PF01370"/>
    </source>
</evidence>
<name>A0AAQ3XEF8_PASNO</name>